<accession>A0A0G4HH24</accession>
<comment type="cofactor">
    <cofactor evidence="10">
        <name>a divalent metal cation</name>
        <dbReference type="ChEBI" id="CHEBI:60240"/>
    </cofactor>
    <text evidence="10">Binds 2 divalent metal cations per subunit. Site 1 may preferentially bind zinc ions, while site 2 has a preference for magnesium and/or manganese ions.</text>
</comment>
<feature type="binding site" evidence="9">
    <location>
        <position position="473"/>
    </location>
    <ligand>
        <name>Zn(2+)</name>
        <dbReference type="ChEBI" id="CHEBI:29105"/>
        <label>1</label>
    </ligand>
</feature>
<dbReference type="PROSITE" id="PS51845">
    <property type="entry name" value="PDEASE_I_2"/>
    <property type="match status" value="1"/>
</dbReference>
<dbReference type="SUPFAM" id="SSF81324">
    <property type="entry name" value="Voltage-gated potassium channels"/>
    <property type="match status" value="1"/>
</dbReference>
<dbReference type="InterPro" id="IPR027359">
    <property type="entry name" value="Volt_channel_dom_sf"/>
</dbReference>
<dbReference type="InterPro" id="IPR002073">
    <property type="entry name" value="PDEase_catalytic_dom"/>
</dbReference>
<feature type="region of interest" description="Disordered" evidence="11">
    <location>
        <begin position="712"/>
        <end position="781"/>
    </location>
</feature>
<dbReference type="PANTHER" id="PTHR11347">
    <property type="entry name" value="CYCLIC NUCLEOTIDE PHOSPHODIESTERASE"/>
    <property type="match status" value="1"/>
</dbReference>
<dbReference type="EC" id="3.1.4.-" evidence="10"/>
<keyword evidence="6 12" id="KW-0472">Membrane</keyword>
<feature type="binding site" evidence="8">
    <location>
        <position position="639"/>
    </location>
    <ligand>
        <name>AMP</name>
        <dbReference type="ChEBI" id="CHEBI:456215"/>
    </ligand>
</feature>
<dbReference type="InterPro" id="IPR003607">
    <property type="entry name" value="HD/PDEase_dom"/>
</dbReference>
<dbReference type="PROSITE" id="PS00126">
    <property type="entry name" value="PDEASE_I_1"/>
    <property type="match status" value="1"/>
</dbReference>
<dbReference type="InterPro" id="IPR023174">
    <property type="entry name" value="PDEase_CS"/>
</dbReference>
<feature type="active site" description="Proton donor" evidence="7">
    <location>
        <position position="429"/>
    </location>
</feature>
<comment type="similarity">
    <text evidence="10">Belongs to the cyclic nucleotide phosphodiesterase family.</text>
</comment>
<dbReference type="PRINTS" id="PR00387">
    <property type="entry name" value="PDIESTERASE1"/>
</dbReference>
<evidence type="ECO:0000256" key="6">
    <source>
        <dbReference type="ARBA" id="ARBA00023136"/>
    </source>
</evidence>
<organism evidence="14">
    <name type="scientific">Chromera velia CCMP2878</name>
    <dbReference type="NCBI Taxonomy" id="1169474"/>
    <lineage>
        <taxon>Eukaryota</taxon>
        <taxon>Sar</taxon>
        <taxon>Alveolata</taxon>
        <taxon>Colpodellida</taxon>
        <taxon>Chromeraceae</taxon>
        <taxon>Chromera</taxon>
    </lineage>
</organism>
<gene>
    <name evidence="14" type="ORF">Cvel_6809</name>
</gene>
<keyword evidence="3 9" id="KW-0479">Metal-binding</keyword>
<evidence type="ECO:0000313" key="14">
    <source>
        <dbReference type="EMBL" id="CEM43380.1"/>
    </source>
</evidence>
<reference evidence="14" key="1">
    <citation type="submission" date="2014-11" db="EMBL/GenBank/DDBJ databases">
        <authorList>
            <person name="Otto D Thomas"/>
            <person name="Naeem Raeece"/>
        </authorList>
    </citation>
    <scope>NUCLEOTIDE SEQUENCE</scope>
</reference>
<feature type="domain" description="PDEase" evidence="13">
    <location>
        <begin position="340"/>
        <end position="682"/>
    </location>
</feature>
<dbReference type="VEuPathDB" id="CryptoDB:Cvel_6809"/>
<dbReference type="GO" id="GO:0004114">
    <property type="term" value="F:3',5'-cyclic-nucleotide phosphodiesterase activity"/>
    <property type="evidence" value="ECO:0007669"/>
    <property type="project" value="InterPro"/>
</dbReference>
<dbReference type="AlphaFoldDB" id="A0A0G4HH24"/>
<evidence type="ECO:0000256" key="9">
    <source>
        <dbReference type="PIRSR" id="PIRSR623088-3"/>
    </source>
</evidence>
<evidence type="ECO:0000256" key="4">
    <source>
        <dbReference type="ARBA" id="ARBA00022801"/>
    </source>
</evidence>
<evidence type="ECO:0000256" key="11">
    <source>
        <dbReference type="SAM" id="MobiDB-lite"/>
    </source>
</evidence>
<feature type="transmembrane region" description="Helical" evidence="12">
    <location>
        <begin position="119"/>
        <end position="142"/>
    </location>
</feature>
<dbReference type="Pfam" id="PF00233">
    <property type="entry name" value="PDEase_I"/>
    <property type="match status" value="1"/>
</dbReference>
<evidence type="ECO:0000256" key="3">
    <source>
        <dbReference type="ARBA" id="ARBA00022723"/>
    </source>
</evidence>
<evidence type="ECO:0000259" key="13">
    <source>
        <dbReference type="PROSITE" id="PS51845"/>
    </source>
</evidence>
<feature type="transmembrane region" description="Helical" evidence="12">
    <location>
        <begin position="55"/>
        <end position="76"/>
    </location>
</feature>
<proteinExistence type="inferred from homology"/>
<feature type="binding site" evidence="8">
    <location>
        <begin position="429"/>
        <end position="433"/>
    </location>
    <ligand>
        <name>AMP</name>
        <dbReference type="ChEBI" id="CHEBI:456215"/>
    </ligand>
</feature>
<feature type="binding site" evidence="8">
    <location>
        <position position="588"/>
    </location>
    <ligand>
        <name>AMP</name>
        <dbReference type="ChEBI" id="CHEBI:456215"/>
    </ligand>
</feature>
<evidence type="ECO:0000256" key="2">
    <source>
        <dbReference type="ARBA" id="ARBA00022692"/>
    </source>
</evidence>
<evidence type="ECO:0000256" key="7">
    <source>
        <dbReference type="PIRSR" id="PIRSR623088-1"/>
    </source>
</evidence>
<evidence type="ECO:0000256" key="5">
    <source>
        <dbReference type="ARBA" id="ARBA00022989"/>
    </source>
</evidence>
<dbReference type="InterPro" id="IPR005821">
    <property type="entry name" value="Ion_trans_dom"/>
</dbReference>
<feature type="region of interest" description="Disordered" evidence="11">
    <location>
        <begin position="1"/>
        <end position="22"/>
    </location>
</feature>
<dbReference type="SUPFAM" id="SSF109604">
    <property type="entry name" value="HD-domain/PDEase-like"/>
    <property type="match status" value="1"/>
</dbReference>
<protein>
    <recommendedName>
        <fullName evidence="10">Phosphodiesterase</fullName>
        <ecNumber evidence="10">3.1.4.-</ecNumber>
    </recommendedName>
</protein>
<dbReference type="SMART" id="SM00471">
    <property type="entry name" value="HDc"/>
    <property type="match status" value="1"/>
</dbReference>
<evidence type="ECO:0000256" key="8">
    <source>
        <dbReference type="PIRSR" id="PIRSR623088-2"/>
    </source>
</evidence>
<evidence type="ECO:0000256" key="12">
    <source>
        <dbReference type="SAM" id="Phobius"/>
    </source>
</evidence>
<dbReference type="Gene3D" id="1.10.1300.10">
    <property type="entry name" value="3'5'-cyclic nucleotide phosphodiesterase, catalytic domain"/>
    <property type="match status" value="1"/>
</dbReference>
<feature type="binding site" evidence="9">
    <location>
        <position position="588"/>
    </location>
    <ligand>
        <name>Zn(2+)</name>
        <dbReference type="ChEBI" id="CHEBI:29105"/>
        <label>1</label>
    </ligand>
</feature>
<keyword evidence="4 10" id="KW-0378">Hydrolase</keyword>
<dbReference type="PhylomeDB" id="A0A0G4HH24"/>
<dbReference type="GO" id="GO:0046872">
    <property type="term" value="F:metal ion binding"/>
    <property type="evidence" value="ECO:0007669"/>
    <property type="project" value="UniProtKB-KW"/>
</dbReference>
<keyword evidence="2 12" id="KW-0812">Transmembrane</keyword>
<dbReference type="GO" id="GO:0016020">
    <property type="term" value="C:membrane"/>
    <property type="evidence" value="ECO:0007669"/>
    <property type="project" value="UniProtKB-SubCell"/>
</dbReference>
<feature type="transmembrane region" description="Helical" evidence="12">
    <location>
        <begin position="88"/>
        <end position="107"/>
    </location>
</feature>
<evidence type="ECO:0000256" key="10">
    <source>
        <dbReference type="RuleBase" id="RU363067"/>
    </source>
</evidence>
<feature type="binding site" evidence="9">
    <location>
        <position position="473"/>
    </location>
    <ligand>
        <name>Zn(2+)</name>
        <dbReference type="ChEBI" id="CHEBI:29105"/>
        <label>2</label>
    </ligand>
</feature>
<dbReference type="InterPro" id="IPR036971">
    <property type="entry name" value="PDEase_catalytic_dom_sf"/>
</dbReference>
<dbReference type="EMBL" id="CDMZ01002672">
    <property type="protein sequence ID" value="CEM43380.1"/>
    <property type="molecule type" value="Genomic_DNA"/>
</dbReference>
<dbReference type="Gene3D" id="1.20.120.350">
    <property type="entry name" value="Voltage-gated potassium channels. Chain C"/>
    <property type="match status" value="1"/>
</dbReference>
<dbReference type="GO" id="GO:0007165">
    <property type="term" value="P:signal transduction"/>
    <property type="evidence" value="ECO:0007669"/>
    <property type="project" value="InterPro"/>
</dbReference>
<feature type="binding site" evidence="9">
    <location>
        <position position="433"/>
    </location>
    <ligand>
        <name>Zn(2+)</name>
        <dbReference type="ChEBI" id="CHEBI:29105"/>
        <label>1</label>
    </ligand>
</feature>
<evidence type="ECO:0000256" key="1">
    <source>
        <dbReference type="ARBA" id="ARBA00004141"/>
    </source>
</evidence>
<dbReference type="InterPro" id="IPR023088">
    <property type="entry name" value="PDEase"/>
</dbReference>
<dbReference type="Pfam" id="PF00520">
    <property type="entry name" value="Ion_trans"/>
    <property type="match status" value="1"/>
</dbReference>
<feature type="binding site" evidence="8">
    <location>
        <position position="473"/>
    </location>
    <ligand>
        <name>AMP</name>
        <dbReference type="ChEBI" id="CHEBI:456215"/>
    </ligand>
</feature>
<sequence length="781" mass="86321">MTLEEGIKEGGGVDSPKSAGGPKARFTLQESGLDDKEATCMSTTQDRVGEIMNHIATEITIIVLVFGYLLLVFAILLFQEDFDEETLFALNVVDLIILCLFSVEISLKTFAFGVRYIRDWWNILDAVIVLISLVLSAVTMALSGNEDLQRYSRIRGVLRLLRVMVIFRRVSETRSSLHRLRQMDLTLATPLEKCTYLLARIEHDRMVPQNRRQDAKTVAETLARGDLFEPVQADLDDRDDLAFKTEASAWLSTAKQKTTGNGKVERSPTHFARVNMRREGIQHKDQSMLGEGGEGGENDDFFILTAGGDGPDSPMHSQDPTASKAGGALVGQELSMVPGAVPTSPLVMRQTMDSVDKWSFDVFALEVSQTMRRAFRARQELTDGHSLSCLLFHLSKKHSLTDALQLPGPQWRNLTLSVEAGYRKENSYHNSMHAADVLQGTYFLLTGGELSDRVKDFSIIDLFSLLMGAAVHDFDHPGVNNAFLCKTADPIAIRYNDQAVLENHHVASAWSLMQGGETNILQQMSPDQLTAIREQMITVVLGTDMSVHFSKLGMFKSRTAADKDWISVPELKKEDRLLLFALLIHAMDISNPARPLPSYLKWTPRVMGEFFEQGDRERALGLPVSMLMDRNTTNIAKGQVGFIDVIVAPVFSALEEVLPRLKICTAHCLGNKDYWQEEAQLAFQEERMKEGKPEVPALPPNWERYHLHHTAESHGDAGAAARARRASQTGLLPPSLSVAPGSGPNPVGSPSIQASGRKFTLFPQGHPHHSRVGSGGGGPAS</sequence>
<dbReference type="GO" id="GO:0005216">
    <property type="term" value="F:monoatomic ion channel activity"/>
    <property type="evidence" value="ECO:0007669"/>
    <property type="project" value="InterPro"/>
</dbReference>
<feature type="binding site" evidence="9">
    <location>
        <position position="472"/>
    </location>
    <ligand>
        <name>Zn(2+)</name>
        <dbReference type="ChEBI" id="CHEBI:29105"/>
        <label>1</label>
    </ligand>
</feature>
<comment type="subcellular location">
    <subcellularLocation>
        <location evidence="1">Membrane</location>
        <topology evidence="1">Multi-pass membrane protein</topology>
    </subcellularLocation>
</comment>
<feature type="compositionally biased region" description="Low complexity" evidence="11">
    <location>
        <begin position="737"/>
        <end position="751"/>
    </location>
</feature>
<name>A0A0G4HH24_9ALVE</name>
<keyword evidence="5 12" id="KW-1133">Transmembrane helix</keyword>